<sequence length="305" mass="36266">MYNIIFIHKGNPDFLGYSLRQAKKFNPKTVIHLIGDESNNTYDFIDHHNILEYDRDAINFKRYYKHFSTNPYDFELFCFQRWFILKDFLISNTIEKFFHADSDVLVYFNIEEEFKKFKEFDFTLSTGSSGHCSFWNNTASLEHFCQFIMNMYTGKDNENYNKMVDHYRIRQSEGLPGGVCDMTAFRLYRLNKHAKIGETTDIINNSTYDDNFNVPTNGQLLYEMRYGAKKIEWINTIPYGSVFENKDKIKFNVLHCQGNAKNYISRIYKHKQPITMHKFLLNKIKMLLKIIVTRVIATNKFNSTK</sequence>
<dbReference type="RefSeq" id="WP_052563425.1">
    <property type="nucleotide sequence ID" value="NZ_BAFN01000001.1"/>
</dbReference>
<comment type="caution">
    <text evidence="1">The sequence shown here is derived from an EMBL/GenBank/DDBJ whole genome shotgun (WGS) entry which is preliminary data.</text>
</comment>
<evidence type="ECO:0000313" key="2">
    <source>
        <dbReference type="Proteomes" id="UP000032309"/>
    </source>
</evidence>
<evidence type="ECO:0000313" key="1">
    <source>
        <dbReference type="EMBL" id="GAN33372.1"/>
    </source>
</evidence>
<accession>A0ABQ0JX97</accession>
<organism evidence="1 2">
    <name type="scientific">Candidatus Brocadia sinica JPN1</name>
    <dbReference type="NCBI Taxonomy" id="1197129"/>
    <lineage>
        <taxon>Bacteria</taxon>
        <taxon>Pseudomonadati</taxon>
        <taxon>Planctomycetota</taxon>
        <taxon>Candidatus Brocadiia</taxon>
        <taxon>Candidatus Brocadiales</taxon>
        <taxon>Candidatus Brocadiaceae</taxon>
        <taxon>Candidatus Brocadia</taxon>
    </lineage>
</organism>
<protein>
    <submittedName>
        <fullName evidence="1">Uncharacterized protein</fullName>
    </submittedName>
</protein>
<keyword evidence="2" id="KW-1185">Reference proteome</keyword>
<name>A0ABQ0JX97_9BACT</name>
<dbReference type="Proteomes" id="UP000032309">
    <property type="component" value="Unassembled WGS sequence"/>
</dbReference>
<reference evidence="2" key="1">
    <citation type="journal article" date="2015" name="Genome Announc.">
        <title>Draft Genome Sequence of an Anaerobic Ammonium-Oxidizing Bacterium, "Candidatus Brocadia sinica".</title>
        <authorList>
            <person name="Oshiki M."/>
            <person name="Shinyako-Hata K."/>
            <person name="Satoh H."/>
            <person name="Okabe S."/>
        </authorList>
    </citation>
    <scope>NUCLEOTIDE SEQUENCE [LARGE SCALE GENOMIC DNA]</scope>
    <source>
        <strain evidence="2">JPN1</strain>
    </source>
</reference>
<dbReference type="EMBL" id="BAFN01000001">
    <property type="protein sequence ID" value="GAN33372.1"/>
    <property type="molecule type" value="Genomic_DNA"/>
</dbReference>
<gene>
    <name evidence="1" type="ORF">BROSI_A1892</name>
</gene>
<proteinExistence type="predicted"/>